<dbReference type="AlphaFoldDB" id="A0A4R7CV51"/>
<comment type="caution">
    <text evidence="1">The sequence shown here is derived from an EMBL/GenBank/DDBJ whole genome shotgun (WGS) entry which is preliminary data.</text>
</comment>
<protein>
    <submittedName>
        <fullName evidence="1">Uncharacterized protein</fullName>
    </submittedName>
</protein>
<reference evidence="1 2" key="1">
    <citation type="submission" date="2019-03" db="EMBL/GenBank/DDBJ databases">
        <title>Genomic Encyclopedia of Type Strains, Phase III (KMG-III): the genomes of soil and plant-associated and newly described type strains.</title>
        <authorList>
            <person name="Whitman W."/>
        </authorList>
    </citation>
    <scope>NUCLEOTIDE SEQUENCE [LARGE SCALE GENOMIC DNA]</scope>
    <source>
        <strain evidence="1 2">CGMCC 1.12801</strain>
    </source>
</reference>
<evidence type="ECO:0000313" key="2">
    <source>
        <dbReference type="Proteomes" id="UP000294752"/>
    </source>
</evidence>
<sequence length="51" mass="5891">MRDKPQIGPSSVIVLLYCKEPEQKCGEGSGNNDEKAVIHRHFFKFYNHVNE</sequence>
<accession>A0A4R7CV51</accession>
<dbReference type="Proteomes" id="UP000294752">
    <property type="component" value="Unassembled WGS sequence"/>
</dbReference>
<keyword evidence="2" id="KW-1185">Reference proteome</keyword>
<organism evidence="1 2">
    <name type="scientific">Sphingobacterium paludis</name>
    <dbReference type="NCBI Taxonomy" id="1476465"/>
    <lineage>
        <taxon>Bacteria</taxon>
        <taxon>Pseudomonadati</taxon>
        <taxon>Bacteroidota</taxon>
        <taxon>Sphingobacteriia</taxon>
        <taxon>Sphingobacteriales</taxon>
        <taxon>Sphingobacteriaceae</taxon>
        <taxon>Sphingobacterium</taxon>
    </lineage>
</organism>
<dbReference type="EMBL" id="SNZV01000011">
    <property type="protein sequence ID" value="TDS08920.1"/>
    <property type="molecule type" value="Genomic_DNA"/>
</dbReference>
<name>A0A4R7CV51_9SPHI</name>
<evidence type="ECO:0000313" key="1">
    <source>
        <dbReference type="EMBL" id="TDS08920.1"/>
    </source>
</evidence>
<proteinExistence type="predicted"/>
<gene>
    <name evidence="1" type="ORF">B0I21_11149</name>
</gene>